<dbReference type="SMART" id="SM00388">
    <property type="entry name" value="HisKA"/>
    <property type="match status" value="1"/>
</dbReference>
<dbReference type="Proteomes" id="UP000644693">
    <property type="component" value="Unassembled WGS sequence"/>
</dbReference>
<dbReference type="PROSITE" id="PS50894">
    <property type="entry name" value="HPT"/>
    <property type="match status" value="1"/>
</dbReference>
<dbReference type="GO" id="GO:0005524">
    <property type="term" value="F:ATP binding"/>
    <property type="evidence" value="ECO:0007669"/>
    <property type="project" value="UniProtKB-KW"/>
</dbReference>
<dbReference type="EC" id="2.7.13.3" evidence="3"/>
<dbReference type="Pfam" id="PF07495">
    <property type="entry name" value="Y_Y_Y"/>
    <property type="match status" value="1"/>
</dbReference>
<feature type="region of interest" description="Disordered" evidence="16">
    <location>
        <begin position="1305"/>
        <end position="1325"/>
    </location>
</feature>
<evidence type="ECO:0000256" key="16">
    <source>
        <dbReference type="SAM" id="MobiDB-lite"/>
    </source>
</evidence>
<reference evidence="20" key="2">
    <citation type="submission" date="2020-09" db="EMBL/GenBank/DDBJ databases">
        <authorList>
            <person name="Sun Q."/>
            <person name="Kim S."/>
        </authorList>
    </citation>
    <scope>NUCLEOTIDE SEQUENCE</scope>
    <source>
        <strain evidence="20">KCTC 23430</strain>
    </source>
</reference>
<dbReference type="SUPFAM" id="SSF47226">
    <property type="entry name" value="Histidine-containing phosphotransfer domain, HPT domain"/>
    <property type="match status" value="1"/>
</dbReference>
<evidence type="ECO:0000256" key="9">
    <source>
        <dbReference type="ARBA" id="ARBA00022777"/>
    </source>
</evidence>
<evidence type="ECO:0000259" key="18">
    <source>
        <dbReference type="PROSITE" id="PS50110"/>
    </source>
</evidence>
<evidence type="ECO:0000256" key="6">
    <source>
        <dbReference type="ARBA" id="ARBA00022679"/>
    </source>
</evidence>
<accession>A0A918XMK0</accession>
<dbReference type="Pfam" id="PF00512">
    <property type="entry name" value="HisKA"/>
    <property type="match status" value="1"/>
</dbReference>
<keyword evidence="13" id="KW-0472">Membrane</keyword>
<reference evidence="20" key="1">
    <citation type="journal article" date="2014" name="Int. J. Syst. Evol. Microbiol.">
        <title>Complete genome sequence of Corynebacterium casei LMG S-19264T (=DSM 44701T), isolated from a smear-ripened cheese.</title>
        <authorList>
            <consortium name="US DOE Joint Genome Institute (JGI-PGF)"/>
            <person name="Walter F."/>
            <person name="Albersmeier A."/>
            <person name="Kalinowski J."/>
            <person name="Ruckert C."/>
        </authorList>
    </citation>
    <scope>NUCLEOTIDE SEQUENCE</scope>
    <source>
        <strain evidence="20">KCTC 23430</strain>
    </source>
</reference>
<feature type="modified residue" description="4-aspartylphosphate" evidence="15">
    <location>
        <position position="1221"/>
    </location>
</feature>
<name>A0A918XMK0_9GAMM</name>
<comment type="catalytic activity">
    <reaction evidence="1">
        <text>ATP + protein L-histidine = ADP + protein N-phospho-L-histidine.</text>
        <dbReference type="EC" id="2.7.13.3"/>
    </reaction>
</comment>
<keyword evidence="11" id="KW-1133">Transmembrane helix</keyword>
<feature type="modified residue" description="Phosphohistidine" evidence="14">
    <location>
        <position position="1379"/>
    </location>
</feature>
<dbReference type="Gene3D" id="1.20.120.160">
    <property type="entry name" value="HPT domain"/>
    <property type="match status" value="1"/>
</dbReference>
<evidence type="ECO:0000256" key="8">
    <source>
        <dbReference type="ARBA" id="ARBA00022741"/>
    </source>
</evidence>
<evidence type="ECO:0000256" key="13">
    <source>
        <dbReference type="ARBA" id="ARBA00023136"/>
    </source>
</evidence>
<keyword evidence="12" id="KW-0902">Two-component regulatory system</keyword>
<comment type="caution">
    <text evidence="20">The sequence shown here is derived from an EMBL/GenBank/DDBJ whole genome shotgun (WGS) entry which is preliminary data.</text>
</comment>
<dbReference type="PROSITE" id="PS50110">
    <property type="entry name" value="RESPONSE_REGULATORY"/>
    <property type="match status" value="1"/>
</dbReference>
<keyword evidence="7" id="KW-0812">Transmembrane</keyword>
<evidence type="ECO:0000256" key="11">
    <source>
        <dbReference type="ARBA" id="ARBA00022989"/>
    </source>
</evidence>
<dbReference type="PANTHER" id="PTHR45339">
    <property type="entry name" value="HYBRID SIGNAL TRANSDUCTION HISTIDINE KINASE J"/>
    <property type="match status" value="1"/>
</dbReference>
<dbReference type="Pfam" id="PF00072">
    <property type="entry name" value="Response_reg"/>
    <property type="match status" value="1"/>
</dbReference>
<keyword evidence="8" id="KW-0547">Nucleotide-binding</keyword>
<dbReference type="GO" id="GO:0005886">
    <property type="term" value="C:plasma membrane"/>
    <property type="evidence" value="ECO:0007669"/>
    <property type="project" value="UniProtKB-SubCell"/>
</dbReference>
<evidence type="ECO:0000256" key="14">
    <source>
        <dbReference type="PROSITE-ProRule" id="PRU00110"/>
    </source>
</evidence>
<keyword evidence="9 20" id="KW-0418">Kinase</keyword>
<dbReference type="SUPFAM" id="SSF55874">
    <property type="entry name" value="ATPase domain of HSP90 chaperone/DNA topoisomerase II/histidine kinase"/>
    <property type="match status" value="1"/>
</dbReference>
<dbReference type="InterPro" id="IPR003661">
    <property type="entry name" value="HisK_dim/P_dom"/>
</dbReference>
<dbReference type="SMART" id="SM00448">
    <property type="entry name" value="REC"/>
    <property type="match status" value="1"/>
</dbReference>
<dbReference type="SUPFAM" id="SSF52172">
    <property type="entry name" value="CheY-like"/>
    <property type="match status" value="1"/>
</dbReference>
<dbReference type="Pfam" id="PF07494">
    <property type="entry name" value="Reg_prop"/>
    <property type="match status" value="2"/>
</dbReference>
<evidence type="ECO:0000259" key="17">
    <source>
        <dbReference type="PROSITE" id="PS50109"/>
    </source>
</evidence>
<evidence type="ECO:0000256" key="3">
    <source>
        <dbReference type="ARBA" id="ARBA00012438"/>
    </source>
</evidence>
<dbReference type="InterPro" id="IPR001789">
    <property type="entry name" value="Sig_transdc_resp-reg_receiver"/>
</dbReference>
<dbReference type="SUPFAM" id="SSF63829">
    <property type="entry name" value="Calcium-dependent phosphotriesterase"/>
    <property type="match status" value="3"/>
</dbReference>
<feature type="compositionally biased region" description="Basic and acidic residues" evidence="16">
    <location>
        <begin position="1307"/>
        <end position="1316"/>
    </location>
</feature>
<dbReference type="Gene3D" id="3.30.565.10">
    <property type="entry name" value="Histidine kinase-like ATPase, C-terminal domain"/>
    <property type="match status" value="1"/>
</dbReference>
<evidence type="ECO:0000256" key="10">
    <source>
        <dbReference type="ARBA" id="ARBA00022840"/>
    </source>
</evidence>
<keyword evidence="5 15" id="KW-0597">Phosphoprotein</keyword>
<evidence type="ECO:0000256" key="15">
    <source>
        <dbReference type="PROSITE-ProRule" id="PRU00169"/>
    </source>
</evidence>
<evidence type="ECO:0000259" key="19">
    <source>
        <dbReference type="PROSITE" id="PS50894"/>
    </source>
</evidence>
<dbReference type="Gene3D" id="2.130.10.10">
    <property type="entry name" value="YVTN repeat-like/Quinoprotein amine dehydrogenase"/>
    <property type="match status" value="2"/>
</dbReference>
<evidence type="ECO:0000313" key="20">
    <source>
        <dbReference type="EMBL" id="GHD38048.1"/>
    </source>
</evidence>
<evidence type="ECO:0000313" key="21">
    <source>
        <dbReference type="Proteomes" id="UP000644693"/>
    </source>
</evidence>
<dbReference type="InterPro" id="IPR015943">
    <property type="entry name" value="WD40/YVTN_repeat-like_dom_sf"/>
</dbReference>
<dbReference type="Pfam" id="PF01627">
    <property type="entry name" value="Hpt"/>
    <property type="match status" value="1"/>
</dbReference>
<dbReference type="SUPFAM" id="SSF47384">
    <property type="entry name" value="Homodimeric domain of signal transducing histidine kinase"/>
    <property type="match status" value="1"/>
</dbReference>
<evidence type="ECO:0000256" key="4">
    <source>
        <dbReference type="ARBA" id="ARBA00022475"/>
    </source>
</evidence>
<comment type="subcellular location">
    <subcellularLocation>
        <location evidence="2">Cell membrane</location>
        <topology evidence="2">Multi-pass membrane protein</topology>
    </subcellularLocation>
</comment>
<dbReference type="InterPro" id="IPR005467">
    <property type="entry name" value="His_kinase_dom"/>
</dbReference>
<dbReference type="CDD" id="cd16922">
    <property type="entry name" value="HATPase_EvgS-ArcB-TorS-like"/>
    <property type="match status" value="1"/>
</dbReference>
<dbReference type="GO" id="GO:0000155">
    <property type="term" value="F:phosphorelay sensor kinase activity"/>
    <property type="evidence" value="ECO:0007669"/>
    <property type="project" value="InterPro"/>
</dbReference>
<dbReference type="InterPro" id="IPR008207">
    <property type="entry name" value="Sig_transdc_His_kin_Hpt_dom"/>
</dbReference>
<dbReference type="Pfam" id="PF02518">
    <property type="entry name" value="HATPase_c"/>
    <property type="match status" value="1"/>
</dbReference>
<dbReference type="InterPro" id="IPR036097">
    <property type="entry name" value="HisK_dim/P_sf"/>
</dbReference>
<dbReference type="InterPro" id="IPR011110">
    <property type="entry name" value="Reg_prop"/>
</dbReference>
<evidence type="ECO:0000256" key="1">
    <source>
        <dbReference type="ARBA" id="ARBA00000085"/>
    </source>
</evidence>
<keyword evidence="21" id="KW-1185">Reference proteome</keyword>
<organism evidence="20 21">
    <name type="scientific">Parahalioglobus pacificus</name>
    <dbReference type="NCBI Taxonomy" id="930806"/>
    <lineage>
        <taxon>Bacteria</taxon>
        <taxon>Pseudomonadati</taxon>
        <taxon>Pseudomonadota</taxon>
        <taxon>Gammaproteobacteria</taxon>
        <taxon>Cellvibrionales</taxon>
        <taxon>Halieaceae</taxon>
        <taxon>Parahalioglobus</taxon>
    </lineage>
</organism>
<dbReference type="InterPro" id="IPR004358">
    <property type="entry name" value="Sig_transdc_His_kin-like_C"/>
</dbReference>
<dbReference type="Gene3D" id="1.10.287.130">
    <property type="match status" value="1"/>
</dbReference>
<dbReference type="InterPro" id="IPR036890">
    <property type="entry name" value="HATPase_C_sf"/>
</dbReference>
<dbReference type="PANTHER" id="PTHR45339:SF1">
    <property type="entry name" value="HYBRID SIGNAL TRANSDUCTION HISTIDINE KINASE J"/>
    <property type="match status" value="1"/>
</dbReference>
<gene>
    <name evidence="20" type="ORF">GCM10007053_28020</name>
</gene>
<feature type="domain" description="HPt" evidence="19">
    <location>
        <begin position="1340"/>
        <end position="1436"/>
    </location>
</feature>
<dbReference type="FunFam" id="3.30.565.10:FF:000010">
    <property type="entry name" value="Sensor histidine kinase RcsC"/>
    <property type="match status" value="1"/>
</dbReference>
<keyword evidence="10" id="KW-0067">ATP-binding</keyword>
<dbReference type="SMART" id="SM00387">
    <property type="entry name" value="HATPase_c"/>
    <property type="match status" value="1"/>
</dbReference>
<dbReference type="Gene3D" id="2.60.40.10">
    <property type="entry name" value="Immunoglobulins"/>
    <property type="match status" value="1"/>
</dbReference>
<dbReference type="InterPro" id="IPR013783">
    <property type="entry name" value="Ig-like_fold"/>
</dbReference>
<dbReference type="PRINTS" id="PR00344">
    <property type="entry name" value="BCTRLSENSOR"/>
</dbReference>
<evidence type="ECO:0000256" key="7">
    <source>
        <dbReference type="ARBA" id="ARBA00022692"/>
    </source>
</evidence>
<evidence type="ECO:0000256" key="2">
    <source>
        <dbReference type="ARBA" id="ARBA00004651"/>
    </source>
</evidence>
<feature type="domain" description="Response regulatory" evidence="18">
    <location>
        <begin position="1172"/>
        <end position="1291"/>
    </location>
</feature>
<keyword evidence="6" id="KW-0808">Transferase</keyword>
<dbReference type="CDD" id="cd17546">
    <property type="entry name" value="REC_hyHK_CKI1_RcsC-like"/>
    <property type="match status" value="1"/>
</dbReference>
<sequence length="1436" mass="157003">MWLLTQDGLNRYDGTKVEQYQYSLTNALSISSNDVTGIAEDLRGTVWVSTVGGGLNRFHEVQKGFSKILFDPANPGISIASDDIYAIHADTDGHIWLGHDNAITRFDPINDEYFHFRPNLRAGEYWGTVNNFAESYDGLIWIATESGGVLRIESHKDDTGQISPIAFMNASPGSSPPEVSSIAADDNVIWIGTSGFGITRLNREDNSYQLYGADEQDYRKITSSLVRSLFIDESGNLWAATANGLCLKRSASSRFNCYSQINSDLPSDGTYGTFESREGVLWVGTEFGLAVGISSGIASFDAERNGFSDSSVNAFAQTGPNTLWVGTDDGLNNYDFASGDVTWITRETFPSISDTTVMSLLGHKNTLWVGTFEGGLNVIDLSTGETDVFQHNPEDPGSIGANGITSITATIGGQILVGTYGGGIGSINPGDKSFRNYRYNPDSPRSISSNNVLAVFQDSLGYVWIGTQDGLNRLDLDTGIAERYYSERGNINSLSSNLVWEFHEDEQGNLWIGTAGGGLNMWSLEDRKNNNPTFSHYSENVSLPSASIYGVQEDANGSLWLSHNKGLTQLDAESLEARHYDIADGLQHTEFNMGASFTDQLGRVYFGGPRGFNQIQANNQIADSPPPQIEISEIRIMNEVRTIGENYADVTDVFLDYQDTMISVDFFAADYSNPALVQYAYKLEGLNEDWIISRDASSASFTTLPAGTHKLSLAASNSDGVWNWNGREINVHVSPPPWLSPWAYALYVLAALSVIYLILLRQKRQSTELITRQRELEDRVAERTNDLEIARRAAVDANNAKSEFLATMSHEIRTPMHGMIGMTELLMNTGLTKQQSRFAESALASGRSLLGLINEILDYSKIEAGKAELTLAPLTVSSIVDDVAFLNAHIAQRKGLNLTTVVSPSRTTLLGDEAKIRQVLTNLLSNAIKFTEAGTISIHVQEQALGDKHSVSLTVNDSGIGIESSKLGHIFEVFTQADASTSRQYGGTGLGLSISKSLVELMGGTMSIESRLGKGTSVSVDIALEATNLSDDSSLEEESAQAAIVCADKDRKAMICSHLVRAGFEIMEHRESSVHDRDGKSLELTFLDYEEIEQSNEHSTVFRAAEQTIVGAPLGLQDKFSDVCRAVLPYPITEQNLREALTELRDHRHQALQPASDVSINHRPAQDITSVQALVAEDVPLNQEITREMLQILGLSVEFADNGLEAIEKYGTGQFDIVFMDCQMPVLDGYAATAGIREHENATGMERTPVVAVSASTSEESVRRAYEAGVDGYIAKPFKIEDLKTVLQDHGLLTHEQAYTRLSDASEIDHSARDQEPDNSSTVLDKPTINGLLDLESQLNKAMFQPMVEGFQAQSSALLTEMQSASSGQDTEALRKAAHALKSMSANIGALNVKLLSEAIERKCKRNPDTFPELDLDVFRDAIDEFSRASSTLGRT</sequence>
<dbReference type="PROSITE" id="PS50109">
    <property type="entry name" value="HIS_KIN"/>
    <property type="match status" value="1"/>
</dbReference>
<protein>
    <recommendedName>
        <fullName evidence="3">histidine kinase</fullName>
        <ecNumber evidence="3">2.7.13.3</ecNumber>
    </recommendedName>
</protein>
<dbReference type="InterPro" id="IPR011006">
    <property type="entry name" value="CheY-like_superfamily"/>
</dbReference>
<evidence type="ECO:0000256" key="12">
    <source>
        <dbReference type="ARBA" id="ARBA00023012"/>
    </source>
</evidence>
<keyword evidence="4" id="KW-1003">Cell membrane</keyword>
<feature type="domain" description="Histidine kinase" evidence="17">
    <location>
        <begin position="807"/>
        <end position="1026"/>
    </location>
</feature>
<proteinExistence type="predicted"/>
<dbReference type="InterPro" id="IPR036641">
    <property type="entry name" value="HPT_dom_sf"/>
</dbReference>
<dbReference type="Gene3D" id="3.40.50.2300">
    <property type="match status" value="1"/>
</dbReference>
<dbReference type="CDD" id="cd00082">
    <property type="entry name" value="HisKA"/>
    <property type="match status" value="1"/>
</dbReference>
<dbReference type="InterPro" id="IPR003594">
    <property type="entry name" value="HATPase_dom"/>
</dbReference>
<dbReference type="InterPro" id="IPR011123">
    <property type="entry name" value="Y_Y_Y"/>
</dbReference>
<dbReference type="EMBL" id="BMYM01000003">
    <property type="protein sequence ID" value="GHD38048.1"/>
    <property type="molecule type" value="Genomic_DNA"/>
</dbReference>
<evidence type="ECO:0000256" key="5">
    <source>
        <dbReference type="ARBA" id="ARBA00022553"/>
    </source>
</evidence>
<dbReference type="FunFam" id="1.10.287.130:FF:000004">
    <property type="entry name" value="Ethylene receptor 1"/>
    <property type="match status" value="1"/>
</dbReference>